<keyword evidence="7" id="KW-0223">Dioxygenase</keyword>
<dbReference type="Gene3D" id="3.40.830.10">
    <property type="entry name" value="LigB-like"/>
    <property type="match status" value="1"/>
</dbReference>
<comment type="cofactor">
    <cofactor evidence="1">
        <name>Zn(2+)</name>
        <dbReference type="ChEBI" id="CHEBI:29105"/>
    </cofactor>
</comment>
<evidence type="ECO:0000313" key="7">
    <source>
        <dbReference type="EMBL" id="MFC5711934.1"/>
    </source>
</evidence>
<dbReference type="PANTHER" id="PTHR30096">
    <property type="entry name" value="4,5-DOPA DIOXYGENASE EXTRADIOL-LIKE PROTEIN"/>
    <property type="match status" value="1"/>
</dbReference>
<dbReference type="GO" id="GO:0051213">
    <property type="term" value="F:dioxygenase activity"/>
    <property type="evidence" value="ECO:0007669"/>
    <property type="project" value="UniProtKB-KW"/>
</dbReference>
<evidence type="ECO:0000256" key="5">
    <source>
        <dbReference type="ARBA" id="ARBA00023002"/>
    </source>
</evidence>
<accession>A0ABW0YPA0</accession>
<reference evidence="8" key="1">
    <citation type="journal article" date="2019" name="Int. J. Syst. Evol. Microbiol.">
        <title>The Global Catalogue of Microorganisms (GCM) 10K type strain sequencing project: providing services to taxonomists for standard genome sequencing and annotation.</title>
        <authorList>
            <consortium name="The Broad Institute Genomics Platform"/>
            <consortium name="The Broad Institute Genome Sequencing Center for Infectious Disease"/>
            <person name="Wu L."/>
            <person name="Ma J."/>
        </authorList>
    </citation>
    <scope>NUCLEOTIDE SEQUENCE [LARGE SCALE GENOMIC DNA]</scope>
    <source>
        <strain evidence="8">CECT 7184</strain>
    </source>
</reference>
<feature type="domain" description="Extradiol ring-cleavage dioxygenase class III enzyme subunit B" evidence="6">
    <location>
        <begin position="5"/>
        <end position="252"/>
    </location>
</feature>
<dbReference type="InterPro" id="IPR004183">
    <property type="entry name" value="Xdiol_dOase_suB"/>
</dbReference>
<keyword evidence="3" id="KW-0479">Metal-binding</keyword>
<protein>
    <submittedName>
        <fullName evidence="7">DODA-type extradiol aromatic ring-opening family dioxygenase</fullName>
        <ecNumber evidence="7">1.13.-.-</ecNumber>
    </submittedName>
</protein>
<dbReference type="PIRSF" id="PIRSF006157">
    <property type="entry name" value="Doxgns_DODA"/>
    <property type="match status" value="1"/>
</dbReference>
<comment type="caution">
    <text evidence="7">The sequence shown here is derived from an EMBL/GenBank/DDBJ whole genome shotgun (WGS) entry which is preliminary data.</text>
</comment>
<organism evidence="7 8">
    <name type="scientific">Thalassorhabdus alkalitolerans</name>
    <dbReference type="NCBI Taxonomy" id="2282697"/>
    <lineage>
        <taxon>Bacteria</taxon>
        <taxon>Bacillati</taxon>
        <taxon>Bacillota</taxon>
        <taxon>Bacilli</taxon>
        <taxon>Bacillales</taxon>
        <taxon>Bacillaceae</taxon>
        <taxon>Thalassorhabdus</taxon>
    </lineage>
</organism>
<sequence length="263" mass="30021">MLPSLFVAHGAPILAIEDNDYTQFLEQIGRKYPKAKAIVVFSAHWESRTQKVSKVDEFETIYDFGGFPEELYRIKYPARGDHSITKEIEKCFLSRNIPYELDTKRGLDHGAWVILKLMYPNADIPVISMSVDTNLTPMEQYEIGKSLLDLRKQDVLIVASGGLVHNLGAVRMGSDDGTIDQWACEFDTWLEHQITTWEVETLFNYHSLAPNAELAVPPYGREHFIPLFYAMGAADDEQSATLLHRSYRYGNLSHSVWQFGDKK</sequence>
<evidence type="ECO:0000256" key="4">
    <source>
        <dbReference type="ARBA" id="ARBA00022833"/>
    </source>
</evidence>
<dbReference type="InterPro" id="IPR014436">
    <property type="entry name" value="Extradiol_dOase_DODA"/>
</dbReference>
<proteinExistence type="inferred from homology"/>
<evidence type="ECO:0000259" key="6">
    <source>
        <dbReference type="Pfam" id="PF02900"/>
    </source>
</evidence>
<dbReference type="RefSeq" id="WP_385938892.1">
    <property type="nucleotide sequence ID" value="NZ_JBHSOZ010000003.1"/>
</dbReference>
<name>A0ABW0YPA0_9BACI</name>
<keyword evidence="5 7" id="KW-0560">Oxidoreductase</keyword>
<dbReference type="EMBL" id="JBHSOZ010000003">
    <property type="protein sequence ID" value="MFC5711934.1"/>
    <property type="molecule type" value="Genomic_DNA"/>
</dbReference>
<dbReference type="EC" id="1.13.-.-" evidence="7"/>
<dbReference type="SUPFAM" id="SSF53213">
    <property type="entry name" value="LigB-like"/>
    <property type="match status" value="1"/>
</dbReference>
<keyword evidence="8" id="KW-1185">Reference proteome</keyword>
<dbReference type="Pfam" id="PF02900">
    <property type="entry name" value="LigB"/>
    <property type="match status" value="1"/>
</dbReference>
<comment type="similarity">
    <text evidence="2">Belongs to the DODA-type extradiol aromatic ring-opening dioxygenase family.</text>
</comment>
<evidence type="ECO:0000313" key="8">
    <source>
        <dbReference type="Proteomes" id="UP001596142"/>
    </source>
</evidence>
<evidence type="ECO:0000256" key="2">
    <source>
        <dbReference type="ARBA" id="ARBA00007581"/>
    </source>
</evidence>
<evidence type="ECO:0000256" key="3">
    <source>
        <dbReference type="ARBA" id="ARBA00022723"/>
    </source>
</evidence>
<keyword evidence="4" id="KW-0862">Zinc</keyword>
<dbReference type="PANTHER" id="PTHR30096:SF0">
    <property type="entry name" value="4,5-DOPA DIOXYGENASE EXTRADIOL-LIKE PROTEIN"/>
    <property type="match status" value="1"/>
</dbReference>
<gene>
    <name evidence="7" type="ORF">ACFPU1_04015</name>
</gene>
<evidence type="ECO:0000256" key="1">
    <source>
        <dbReference type="ARBA" id="ARBA00001947"/>
    </source>
</evidence>
<dbReference type="Proteomes" id="UP001596142">
    <property type="component" value="Unassembled WGS sequence"/>
</dbReference>
<dbReference type="CDD" id="cd07363">
    <property type="entry name" value="45_DOPA_Dioxygenase"/>
    <property type="match status" value="1"/>
</dbReference>